<keyword evidence="6" id="KW-1185">Reference proteome</keyword>
<accession>A0A840AYM5</accession>
<dbReference type="CDD" id="cd03221">
    <property type="entry name" value="ABCF_EF-3"/>
    <property type="match status" value="2"/>
</dbReference>
<protein>
    <submittedName>
        <fullName evidence="5">ATP-binding cassette subfamily F protein uup</fullName>
    </submittedName>
</protein>
<feature type="compositionally biased region" description="Basic and acidic residues" evidence="3">
    <location>
        <begin position="520"/>
        <end position="536"/>
    </location>
</feature>
<gene>
    <name evidence="5" type="ORF">GGR91_001440</name>
</gene>
<feature type="domain" description="ABC transporter" evidence="4">
    <location>
        <begin position="34"/>
        <end position="243"/>
    </location>
</feature>
<dbReference type="SMART" id="SM00382">
    <property type="entry name" value="AAA"/>
    <property type="match status" value="2"/>
</dbReference>
<dbReference type="PANTHER" id="PTHR42855">
    <property type="entry name" value="ABC TRANSPORTER ATP-BINDING SUBUNIT"/>
    <property type="match status" value="1"/>
</dbReference>
<dbReference type="InterPro" id="IPR003593">
    <property type="entry name" value="AAA+_ATPase"/>
</dbReference>
<dbReference type="InterPro" id="IPR032524">
    <property type="entry name" value="ABC_tran_C"/>
</dbReference>
<dbReference type="Proteomes" id="UP000581447">
    <property type="component" value="Unassembled WGS sequence"/>
</dbReference>
<dbReference type="PROSITE" id="PS50893">
    <property type="entry name" value="ABC_TRANSPORTER_2"/>
    <property type="match status" value="2"/>
</dbReference>
<dbReference type="InterPro" id="IPR051309">
    <property type="entry name" value="ABCF_ATPase"/>
</dbReference>
<comment type="caution">
    <text evidence="5">The sequence shown here is derived from an EMBL/GenBank/DDBJ whole genome shotgun (WGS) entry which is preliminary data.</text>
</comment>
<dbReference type="GO" id="GO:0003677">
    <property type="term" value="F:DNA binding"/>
    <property type="evidence" value="ECO:0007669"/>
    <property type="project" value="InterPro"/>
</dbReference>
<dbReference type="EMBL" id="JACIEA010000001">
    <property type="protein sequence ID" value="MBB3943218.1"/>
    <property type="molecule type" value="Genomic_DNA"/>
</dbReference>
<organism evidence="5 6">
    <name type="scientific">Sphingorhabdus rigui</name>
    <dbReference type="NCBI Taxonomy" id="1282858"/>
    <lineage>
        <taxon>Bacteria</taxon>
        <taxon>Pseudomonadati</taxon>
        <taxon>Pseudomonadota</taxon>
        <taxon>Alphaproteobacteria</taxon>
        <taxon>Sphingomonadales</taxon>
        <taxon>Sphingomonadaceae</taxon>
        <taxon>Sphingorhabdus</taxon>
    </lineage>
</organism>
<dbReference type="InterPro" id="IPR003439">
    <property type="entry name" value="ABC_transporter-like_ATP-bd"/>
</dbReference>
<evidence type="ECO:0000313" key="6">
    <source>
        <dbReference type="Proteomes" id="UP000581447"/>
    </source>
</evidence>
<dbReference type="Pfam" id="PF16326">
    <property type="entry name" value="ABC_tran_CTD"/>
    <property type="match status" value="1"/>
</dbReference>
<dbReference type="Gene3D" id="1.10.287.380">
    <property type="entry name" value="Valyl-tRNA synthetase, C-terminal domain"/>
    <property type="match status" value="1"/>
</dbReference>
<reference evidence="5 6" key="1">
    <citation type="submission" date="2020-08" db="EMBL/GenBank/DDBJ databases">
        <title>Genomic Encyclopedia of Type Strains, Phase IV (KMG-IV): sequencing the most valuable type-strain genomes for metagenomic binning, comparative biology and taxonomic classification.</title>
        <authorList>
            <person name="Goeker M."/>
        </authorList>
    </citation>
    <scope>NUCLEOTIDE SEQUENCE [LARGE SCALE GENOMIC DNA]</scope>
    <source>
        <strain evidence="5 6">DSM 29050</strain>
    </source>
</reference>
<sequence>MTSVLEAPLIVNIDIVIPVATPYPPAHMSQPPIFAFENLALQQGGGWLFQDINLFIGARDRLALIGRNGAGKTTLMKLVAGTVEADKGTRVVVPGTNIVMLEQDPDVTSFDRLVDFAIHGEKGPPEYAVRAIADQLGINLDREAKTASGGEKRRAAICRALASEPDLLLLDEPTNHLDLAAIEWLEDWLTRYRGAFMVISHDRTFLTRLTRQTFWLDRGLLRRNEIGFGGYDAWTERVYAEDARNADRLDAKLKIEAHWLERGVTARRKRNQGRLAKLWEMRAARAAMIGPQGTAKLAAASDDSKTKTVISAEGVGKSFGDRTIIKDFTLRIQRGDRIGIVGANGTGKTTLIRMLTGETQPDSGSITLSPTLTGIVIDQQRKLLTPEKRVRDVLADGSDWIDVRGVRKHVQGYLKEFLFDPALIEARIGSLSGGEQSRILLAREFAREANLLVLDEPTNDLDLETLDLLQEVIADYDGTVLIVSHDRDFLDRTVTLTLGLDGSGHVDIIAGGYADWEAKRDKRDKPAAKKADKPAARPEVSNDTAPAKRVKLTYKDQRDYDLLPSRIAEIDAEVAAAEKEISEPTLYTKNSARFAELTAKTEKLRAEKDAAEERWLELAMMVEEAAT</sequence>
<dbReference type="SUPFAM" id="SSF52540">
    <property type="entry name" value="P-loop containing nucleoside triphosphate hydrolases"/>
    <property type="match status" value="2"/>
</dbReference>
<dbReference type="GO" id="GO:0005524">
    <property type="term" value="F:ATP binding"/>
    <property type="evidence" value="ECO:0007669"/>
    <property type="project" value="UniProtKB-KW"/>
</dbReference>
<dbReference type="InterPro" id="IPR017871">
    <property type="entry name" value="ABC_transporter-like_CS"/>
</dbReference>
<keyword evidence="2 5" id="KW-0067">ATP-binding</keyword>
<evidence type="ECO:0000313" key="5">
    <source>
        <dbReference type="EMBL" id="MBB3943218.1"/>
    </source>
</evidence>
<keyword evidence="1" id="KW-0547">Nucleotide-binding</keyword>
<dbReference type="PANTHER" id="PTHR42855:SF1">
    <property type="entry name" value="ABC TRANSPORTER DOMAIN-CONTAINING PROTEIN"/>
    <property type="match status" value="1"/>
</dbReference>
<evidence type="ECO:0000256" key="2">
    <source>
        <dbReference type="ARBA" id="ARBA00022840"/>
    </source>
</evidence>
<dbReference type="AlphaFoldDB" id="A0A840AYM5"/>
<dbReference type="GO" id="GO:0016887">
    <property type="term" value="F:ATP hydrolysis activity"/>
    <property type="evidence" value="ECO:0007669"/>
    <property type="project" value="InterPro"/>
</dbReference>
<proteinExistence type="predicted"/>
<dbReference type="InterPro" id="IPR037118">
    <property type="entry name" value="Val-tRNA_synth_C_sf"/>
</dbReference>
<dbReference type="InterPro" id="IPR027417">
    <property type="entry name" value="P-loop_NTPase"/>
</dbReference>
<evidence type="ECO:0000259" key="4">
    <source>
        <dbReference type="PROSITE" id="PS50893"/>
    </source>
</evidence>
<feature type="region of interest" description="Disordered" evidence="3">
    <location>
        <begin position="520"/>
        <end position="547"/>
    </location>
</feature>
<name>A0A840AYM5_9SPHN</name>
<dbReference type="Pfam" id="PF00005">
    <property type="entry name" value="ABC_tran"/>
    <property type="match status" value="2"/>
</dbReference>
<evidence type="ECO:0000256" key="3">
    <source>
        <dbReference type="SAM" id="MobiDB-lite"/>
    </source>
</evidence>
<evidence type="ECO:0000256" key="1">
    <source>
        <dbReference type="ARBA" id="ARBA00022741"/>
    </source>
</evidence>
<dbReference type="Gene3D" id="3.40.50.300">
    <property type="entry name" value="P-loop containing nucleotide triphosphate hydrolases"/>
    <property type="match status" value="2"/>
</dbReference>
<dbReference type="PROSITE" id="PS00211">
    <property type="entry name" value="ABC_TRANSPORTER_1"/>
    <property type="match status" value="1"/>
</dbReference>
<feature type="domain" description="ABC transporter" evidence="4">
    <location>
        <begin position="310"/>
        <end position="536"/>
    </location>
</feature>